<dbReference type="WBParaSite" id="PgR008_g162_t01">
    <property type="protein sequence ID" value="PgR008_g162_t01"/>
    <property type="gene ID" value="PgR008_g162"/>
</dbReference>
<reference evidence="2" key="1">
    <citation type="submission" date="2022-11" db="UniProtKB">
        <authorList>
            <consortium name="WormBaseParasite"/>
        </authorList>
    </citation>
    <scope>IDENTIFICATION</scope>
</reference>
<proteinExistence type="predicted"/>
<name>A0A915AIM0_PARUN</name>
<sequence>YEYLQTANSPHPVGGRSVSTVSLIRSPTTNAYHPPCFLELDGEPFGCRLELCEQSDVNASCDGSDDGNVAFGGVLNDTICVDVALDFAAASACVGENSHLKSMMS</sequence>
<dbReference type="AlphaFoldDB" id="A0A915AIM0"/>
<organism evidence="1 2">
    <name type="scientific">Parascaris univalens</name>
    <name type="common">Nematode worm</name>
    <dbReference type="NCBI Taxonomy" id="6257"/>
    <lineage>
        <taxon>Eukaryota</taxon>
        <taxon>Metazoa</taxon>
        <taxon>Ecdysozoa</taxon>
        <taxon>Nematoda</taxon>
        <taxon>Chromadorea</taxon>
        <taxon>Rhabditida</taxon>
        <taxon>Spirurina</taxon>
        <taxon>Ascaridomorpha</taxon>
        <taxon>Ascaridoidea</taxon>
        <taxon>Ascarididae</taxon>
        <taxon>Parascaris</taxon>
    </lineage>
</organism>
<dbReference type="Proteomes" id="UP000887569">
    <property type="component" value="Unplaced"/>
</dbReference>
<evidence type="ECO:0000313" key="2">
    <source>
        <dbReference type="WBParaSite" id="PgR008_g162_t01"/>
    </source>
</evidence>
<evidence type="ECO:0000313" key="1">
    <source>
        <dbReference type="Proteomes" id="UP000887569"/>
    </source>
</evidence>
<protein>
    <submittedName>
        <fullName evidence="2">Uncharacterized protein</fullName>
    </submittedName>
</protein>
<keyword evidence="1" id="KW-1185">Reference proteome</keyword>
<accession>A0A915AIM0</accession>